<reference evidence="1 2" key="1">
    <citation type="journal article" date="2016" name="G3 (Bethesda)">
        <title>First Draft Assembly and Annotation of the Genome of a California Endemic Oak Quercus lobata Nee (Fagaceae).</title>
        <authorList>
            <person name="Sork V.L."/>
            <person name="Fitz-Gibbon S.T."/>
            <person name="Puiu D."/>
            <person name="Crepeau M."/>
            <person name="Gugger P.F."/>
            <person name="Sherman R."/>
            <person name="Stevens K."/>
            <person name="Langley C.H."/>
            <person name="Pellegrini M."/>
            <person name="Salzberg S.L."/>
        </authorList>
    </citation>
    <scope>NUCLEOTIDE SEQUENCE [LARGE SCALE GENOMIC DNA]</scope>
    <source>
        <strain evidence="1 2">cv. SW786</strain>
    </source>
</reference>
<proteinExistence type="predicted"/>
<evidence type="ECO:0000313" key="2">
    <source>
        <dbReference type="Proteomes" id="UP000594261"/>
    </source>
</evidence>
<dbReference type="AlphaFoldDB" id="A0A7N2LAT9"/>
<reference evidence="1" key="2">
    <citation type="submission" date="2021-01" db="UniProtKB">
        <authorList>
            <consortium name="EnsemblPlants"/>
        </authorList>
    </citation>
    <scope>IDENTIFICATION</scope>
</reference>
<dbReference type="InterPro" id="IPR036397">
    <property type="entry name" value="RNaseH_sf"/>
</dbReference>
<dbReference type="PANTHER" id="PTHR47074:SF48">
    <property type="entry name" value="POLYNUCLEOTIDYL TRANSFERASE, RIBONUCLEASE H-LIKE SUPERFAMILY PROTEIN"/>
    <property type="match status" value="1"/>
</dbReference>
<protein>
    <recommendedName>
        <fullName evidence="3">RNase H type-1 domain-containing protein</fullName>
    </recommendedName>
</protein>
<dbReference type="PANTHER" id="PTHR47074">
    <property type="entry name" value="BNAC02G40300D PROTEIN"/>
    <property type="match status" value="1"/>
</dbReference>
<dbReference type="InterPro" id="IPR052929">
    <property type="entry name" value="RNase_H-like_EbsB-rel"/>
</dbReference>
<dbReference type="InterPro" id="IPR044730">
    <property type="entry name" value="RNase_H-like_dom_plant"/>
</dbReference>
<dbReference type="Proteomes" id="UP000594261">
    <property type="component" value="Chromosome 4"/>
</dbReference>
<accession>A0A7N2LAT9</accession>
<organism evidence="1 2">
    <name type="scientific">Quercus lobata</name>
    <name type="common">Valley oak</name>
    <dbReference type="NCBI Taxonomy" id="97700"/>
    <lineage>
        <taxon>Eukaryota</taxon>
        <taxon>Viridiplantae</taxon>
        <taxon>Streptophyta</taxon>
        <taxon>Embryophyta</taxon>
        <taxon>Tracheophyta</taxon>
        <taxon>Spermatophyta</taxon>
        <taxon>Magnoliopsida</taxon>
        <taxon>eudicotyledons</taxon>
        <taxon>Gunneridae</taxon>
        <taxon>Pentapetalae</taxon>
        <taxon>rosids</taxon>
        <taxon>fabids</taxon>
        <taxon>Fagales</taxon>
        <taxon>Fagaceae</taxon>
        <taxon>Quercus</taxon>
    </lineage>
</organism>
<dbReference type="Gramene" id="QL04p004482:mrna">
    <property type="protein sequence ID" value="QL04p004482:mrna"/>
    <property type="gene ID" value="QL04p004482"/>
</dbReference>
<name>A0A7N2LAT9_QUELO</name>
<evidence type="ECO:0008006" key="3">
    <source>
        <dbReference type="Google" id="ProtNLM"/>
    </source>
</evidence>
<dbReference type="Gene3D" id="3.30.420.10">
    <property type="entry name" value="Ribonuclease H-like superfamily/Ribonuclease H"/>
    <property type="match status" value="1"/>
</dbReference>
<dbReference type="EnsemblPlants" id="QL04p004482:mrna">
    <property type="protein sequence ID" value="QL04p004482:mrna"/>
    <property type="gene ID" value="QL04p004482"/>
</dbReference>
<dbReference type="InParanoid" id="A0A7N2LAT9"/>
<dbReference type="GO" id="GO:0003676">
    <property type="term" value="F:nucleic acid binding"/>
    <property type="evidence" value="ECO:0007669"/>
    <property type="project" value="InterPro"/>
</dbReference>
<dbReference type="EMBL" id="LRBV02000004">
    <property type="status" value="NOT_ANNOTATED_CDS"/>
    <property type="molecule type" value="Genomic_DNA"/>
</dbReference>
<keyword evidence="2" id="KW-1185">Reference proteome</keyword>
<dbReference type="CDD" id="cd06222">
    <property type="entry name" value="RNase_H_like"/>
    <property type="match status" value="1"/>
</dbReference>
<evidence type="ECO:0000313" key="1">
    <source>
        <dbReference type="EnsemblPlants" id="QL04p004482:mrna"/>
    </source>
</evidence>
<sequence length="120" mass="13454">MVKKAKEQLQEFWDVQRSSTRPMVPREVVRSKSPFAGLFKINFDGAIFENMDLAGLGFVVRDEHGMIIASLSQRIPLPSSVDMVEALAARLAHSLARRAVLAADTNVWLEELPQDLDDVF</sequence>